<feature type="domain" description="ABC transmembrane type-1" evidence="13">
    <location>
        <begin position="27"/>
        <end position="309"/>
    </location>
</feature>
<accession>A0A437R306</accession>
<name>A0A437R306_9GAMM</name>
<keyword evidence="10 11" id="KW-0472">Membrane</keyword>
<gene>
    <name evidence="14" type="primary">msbA</name>
    <name evidence="14" type="ORF">EOE67_02530</name>
</gene>
<keyword evidence="6 14" id="KW-0067">ATP-binding</keyword>
<comment type="caution">
    <text evidence="14">The sequence shown here is derived from an EMBL/GenBank/DDBJ whole genome shotgun (WGS) entry which is preliminary data.</text>
</comment>
<evidence type="ECO:0000313" key="14">
    <source>
        <dbReference type="EMBL" id="RVU41103.1"/>
    </source>
</evidence>
<feature type="transmembrane region" description="Helical" evidence="11">
    <location>
        <begin position="248"/>
        <end position="269"/>
    </location>
</feature>
<dbReference type="GO" id="GO:0015421">
    <property type="term" value="F:ABC-type oligopeptide transporter activity"/>
    <property type="evidence" value="ECO:0007669"/>
    <property type="project" value="TreeGrafter"/>
</dbReference>
<keyword evidence="7" id="KW-1278">Translocase</keyword>
<organism evidence="14 15">
    <name type="scientific">Rheinheimera riviphila</name>
    <dbReference type="NCBI Taxonomy" id="1834037"/>
    <lineage>
        <taxon>Bacteria</taxon>
        <taxon>Pseudomonadati</taxon>
        <taxon>Pseudomonadota</taxon>
        <taxon>Gammaproteobacteria</taxon>
        <taxon>Chromatiales</taxon>
        <taxon>Chromatiaceae</taxon>
        <taxon>Rheinheimera</taxon>
    </lineage>
</organism>
<reference evidence="14 15" key="1">
    <citation type="submission" date="2019-01" db="EMBL/GenBank/DDBJ databases">
        <authorList>
            <person name="Chen W.-M."/>
        </authorList>
    </citation>
    <scope>NUCLEOTIDE SEQUENCE [LARGE SCALE GENOMIC DNA]</scope>
    <source>
        <strain evidence="14 15">KYPC3</strain>
    </source>
</reference>
<proteinExistence type="predicted"/>
<dbReference type="SUPFAM" id="SSF90123">
    <property type="entry name" value="ABC transporter transmembrane region"/>
    <property type="match status" value="1"/>
</dbReference>
<dbReference type="PROSITE" id="PS50929">
    <property type="entry name" value="ABC_TM1F"/>
    <property type="match status" value="1"/>
</dbReference>
<dbReference type="Pfam" id="PF00664">
    <property type="entry name" value="ABC_membrane"/>
    <property type="match status" value="1"/>
</dbReference>
<dbReference type="GO" id="GO:0016887">
    <property type="term" value="F:ATP hydrolysis activity"/>
    <property type="evidence" value="ECO:0007669"/>
    <property type="project" value="InterPro"/>
</dbReference>
<evidence type="ECO:0000313" key="15">
    <source>
        <dbReference type="Proteomes" id="UP000283077"/>
    </source>
</evidence>
<dbReference type="InterPro" id="IPR003439">
    <property type="entry name" value="ABC_transporter-like_ATP-bd"/>
</dbReference>
<keyword evidence="8 11" id="KW-1133">Transmembrane helix</keyword>
<evidence type="ECO:0000256" key="3">
    <source>
        <dbReference type="ARBA" id="ARBA00022475"/>
    </source>
</evidence>
<dbReference type="PANTHER" id="PTHR43394">
    <property type="entry name" value="ATP-DEPENDENT PERMEASE MDL1, MITOCHONDRIAL"/>
    <property type="match status" value="1"/>
</dbReference>
<dbReference type="GO" id="GO:0005524">
    <property type="term" value="F:ATP binding"/>
    <property type="evidence" value="ECO:0007669"/>
    <property type="project" value="UniProtKB-KW"/>
</dbReference>
<comment type="subcellular location">
    <subcellularLocation>
        <location evidence="1">Cell membrane</location>
        <topology evidence="1">Multi-pass membrane protein</topology>
    </subcellularLocation>
</comment>
<dbReference type="SMART" id="SM00382">
    <property type="entry name" value="AAA"/>
    <property type="match status" value="1"/>
</dbReference>
<dbReference type="InterPro" id="IPR011527">
    <property type="entry name" value="ABC1_TM_dom"/>
</dbReference>
<evidence type="ECO:0000256" key="8">
    <source>
        <dbReference type="ARBA" id="ARBA00022989"/>
    </source>
</evidence>
<keyword evidence="5" id="KW-0547">Nucleotide-binding</keyword>
<feature type="transmembrane region" description="Helical" evidence="11">
    <location>
        <begin position="141"/>
        <end position="161"/>
    </location>
</feature>
<dbReference type="SUPFAM" id="SSF52540">
    <property type="entry name" value="P-loop containing nucleoside triphosphate hydrolases"/>
    <property type="match status" value="1"/>
</dbReference>
<dbReference type="InterPro" id="IPR011917">
    <property type="entry name" value="ABC_transpr_lipidA"/>
</dbReference>
<dbReference type="Gene3D" id="1.20.1560.10">
    <property type="entry name" value="ABC transporter type 1, transmembrane domain"/>
    <property type="match status" value="1"/>
</dbReference>
<dbReference type="NCBIfam" id="TIGR02203">
    <property type="entry name" value="MsbA_lipidA"/>
    <property type="match status" value="1"/>
</dbReference>
<feature type="transmembrane region" description="Helical" evidence="11">
    <location>
        <begin position="167"/>
        <end position="185"/>
    </location>
</feature>
<dbReference type="InterPro" id="IPR017871">
    <property type="entry name" value="ABC_transporter-like_CS"/>
</dbReference>
<dbReference type="Gene3D" id="3.40.50.300">
    <property type="entry name" value="P-loop containing nucleotide triphosphate hydrolases"/>
    <property type="match status" value="1"/>
</dbReference>
<dbReference type="OrthoDB" id="9759820at2"/>
<keyword evidence="9" id="KW-0445">Lipid transport</keyword>
<dbReference type="Pfam" id="PF00005">
    <property type="entry name" value="ABC_tran"/>
    <property type="match status" value="1"/>
</dbReference>
<keyword evidence="3" id="KW-1003">Cell membrane</keyword>
<protein>
    <submittedName>
        <fullName evidence="14">Lipid A export permease/ATP-binding protein MsbA</fullName>
    </submittedName>
</protein>
<evidence type="ECO:0000256" key="9">
    <source>
        <dbReference type="ARBA" id="ARBA00023055"/>
    </source>
</evidence>
<sequence length="599" mass="66074">MTALIQSSTSTFKRLFSYLKPYRTGFIVAVLGMIGYASVDVFFLSEFDQFIDRGITQRDMSYLAMAPFFVVLLFLLRGVFHFTASYCLNWAGTHIVKDLRQQLFSHMIALPVSYHDKHSTGEMISRITYDAEQIKQASSKALVVLIHEGAFVIGLLGLMFYNSWQLAAIFLLIAPIIAVIVSAVSKRFRQISNNMQGAMGEVTGSAEQMLNGHKVILAFGGKEIENQRFMAINNKNRRLDVKLESTRAMSVSLIQFIASFALAFVIYLASFPEMLDSLTPGKFTEIITSMMLLLKPLKQLTTVNSDFQKGMAAAATVFSVLDENTEQDHGTIELPRIQGDIEFKQLTFTYPGHDKQVLTDINFSVKAGQTVALVGKSGSGKTTISSLLPRFYEIEQGEILLDGINTKDCTLASLRKQIAVVSQQVVLFNDSIANNISYGFEGELSAERLLDVAEKAHVMEFAAQMPLGLDTQIGENGVTLSGGQRQRIAIARALLRQSPILVLDEATSALDTESERKIQAALDELLKNRTNLVIAHRLSTIEQADLILVMEQGRIIERGNHQELLAQNGAYANLYRLQFGEGIGEGIGESFSGSAGESA</sequence>
<dbReference type="EMBL" id="SACS01000002">
    <property type="protein sequence ID" value="RVU41103.1"/>
    <property type="molecule type" value="Genomic_DNA"/>
</dbReference>
<evidence type="ECO:0000259" key="12">
    <source>
        <dbReference type="PROSITE" id="PS50893"/>
    </source>
</evidence>
<dbReference type="PANTHER" id="PTHR43394:SF1">
    <property type="entry name" value="ATP-BINDING CASSETTE SUB-FAMILY B MEMBER 10, MITOCHONDRIAL"/>
    <property type="match status" value="1"/>
</dbReference>
<keyword evidence="15" id="KW-1185">Reference proteome</keyword>
<evidence type="ECO:0000256" key="6">
    <source>
        <dbReference type="ARBA" id="ARBA00022840"/>
    </source>
</evidence>
<evidence type="ECO:0000256" key="7">
    <source>
        <dbReference type="ARBA" id="ARBA00022967"/>
    </source>
</evidence>
<keyword evidence="2" id="KW-0813">Transport</keyword>
<dbReference type="GO" id="GO:0034040">
    <property type="term" value="F:ATPase-coupled lipid transmembrane transporter activity"/>
    <property type="evidence" value="ECO:0007669"/>
    <property type="project" value="InterPro"/>
</dbReference>
<dbReference type="RefSeq" id="WP_127697492.1">
    <property type="nucleotide sequence ID" value="NZ_SACS01000002.1"/>
</dbReference>
<evidence type="ECO:0000256" key="2">
    <source>
        <dbReference type="ARBA" id="ARBA00022448"/>
    </source>
</evidence>
<dbReference type="Proteomes" id="UP000283077">
    <property type="component" value="Unassembled WGS sequence"/>
</dbReference>
<evidence type="ECO:0000256" key="1">
    <source>
        <dbReference type="ARBA" id="ARBA00004651"/>
    </source>
</evidence>
<feature type="domain" description="ABC transporter" evidence="12">
    <location>
        <begin position="341"/>
        <end position="577"/>
    </location>
</feature>
<feature type="transmembrane region" description="Helical" evidence="11">
    <location>
        <begin position="62"/>
        <end position="80"/>
    </location>
</feature>
<evidence type="ECO:0000256" key="10">
    <source>
        <dbReference type="ARBA" id="ARBA00023136"/>
    </source>
</evidence>
<feature type="transmembrane region" description="Helical" evidence="11">
    <location>
        <begin position="21"/>
        <end position="42"/>
    </location>
</feature>
<dbReference type="FunFam" id="3.40.50.300:FF:000140">
    <property type="entry name" value="Lipid A export ATP-binding/permease protein MsbA"/>
    <property type="match status" value="1"/>
</dbReference>
<dbReference type="InterPro" id="IPR027417">
    <property type="entry name" value="P-loop_NTPase"/>
</dbReference>
<evidence type="ECO:0000256" key="4">
    <source>
        <dbReference type="ARBA" id="ARBA00022692"/>
    </source>
</evidence>
<evidence type="ECO:0000259" key="13">
    <source>
        <dbReference type="PROSITE" id="PS50929"/>
    </source>
</evidence>
<keyword evidence="4 11" id="KW-0812">Transmembrane</keyword>
<evidence type="ECO:0000256" key="11">
    <source>
        <dbReference type="SAM" id="Phobius"/>
    </source>
</evidence>
<dbReference type="PROSITE" id="PS50893">
    <property type="entry name" value="ABC_TRANSPORTER_2"/>
    <property type="match status" value="1"/>
</dbReference>
<dbReference type="AlphaFoldDB" id="A0A437R306"/>
<dbReference type="InterPro" id="IPR036640">
    <property type="entry name" value="ABC1_TM_sf"/>
</dbReference>
<dbReference type="InterPro" id="IPR003593">
    <property type="entry name" value="AAA+_ATPase"/>
</dbReference>
<evidence type="ECO:0000256" key="5">
    <source>
        <dbReference type="ARBA" id="ARBA00022741"/>
    </source>
</evidence>
<dbReference type="InterPro" id="IPR039421">
    <property type="entry name" value="Type_1_exporter"/>
</dbReference>
<dbReference type="GO" id="GO:0005886">
    <property type="term" value="C:plasma membrane"/>
    <property type="evidence" value="ECO:0007669"/>
    <property type="project" value="UniProtKB-SubCell"/>
</dbReference>
<dbReference type="PROSITE" id="PS00211">
    <property type="entry name" value="ABC_TRANSPORTER_1"/>
    <property type="match status" value="1"/>
</dbReference>
<dbReference type="CDD" id="cd18552">
    <property type="entry name" value="ABC_6TM_MsbA_like"/>
    <property type="match status" value="1"/>
</dbReference>